<evidence type="ECO:0000313" key="1">
    <source>
        <dbReference type="EMBL" id="KXS17143.1"/>
    </source>
</evidence>
<evidence type="ECO:0008006" key="3">
    <source>
        <dbReference type="Google" id="ProtNLM"/>
    </source>
</evidence>
<proteinExistence type="predicted"/>
<dbReference type="EMBL" id="KQ965748">
    <property type="protein sequence ID" value="KXS17143.1"/>
    <property type="molecule type" value="Genomic_DNA"/>
</dbReference>
<dbReference type="AlphaFoldDB" id="A0A139AKX2"/>
<reference evidence="1 2" key="1">
    <citation type="journal article" date="2015" name="Genome Biol. Evol.">
        <title>Phylogenomic analyses indicate that early fungi evolved digesting cell walls of algal ancestors of land plants.</title>
        <authorList>
            <person name="Chang Y."/>
            <person name="Wang S."/>
            <person name="Sekimoto S."/>
            <person name="Aerts A.L."/>
            <person name="Choi C."/>
            <person name="Clum A."/>
            <person name="LaButti K.M."/>
            <person name="Lindquist E.A."/>
            <person name="Yee Ngan C."/>
            <person name="Ohm R.A."/>
            <person name="Salamov A.A."/>
            <person name="Grigoriev I.V."/>
            <person name="Spatafora J.W."/>
            <person name="Berbee M.L."/>
        </authorList>
    </citation>
    <scope>NUCLEOTIDE SEQUENCE [LARGE SCALE GENOMIC DNA]</scope>
    <source>
        <strain evidence="1 2">JEL478</strain>
    </source>
</reference>
<dbReference type="Proteomes" id="UP000070544">
    <property type="component" value="Unassembled WGS sequence"/>
</dbReference>
<gene>
    <name evidence="1" type="ORF">M427DRAFT_30616</name>
</gene>
<sequence>MSTGGPSTPGGDGWIAAKRFVTSKREESWVFRDGHFEKQEKGGERRAICRHFGQNGCSAKPYDMTRHHSTSTLQTHVLKYHADTIRDPDIRKKLEQQRIPASNQLTLEDMASGKRKRDPVQAFDEEAYRALMLDWIVAADQPLTEPTNRWFLRMIHAANPEVPRISGDMIKADVPQEVDRLQGTIRDLLEDIGWGQTGA</sequence>
<keyword evidence="2" id="KW-1185">Reference proteome</keyword>
<organism evidence="1 2">
    <name type="scientific">Gonapodya prolifera (strain JEL478)</name>
    <name type="common">Monoblepharis prolifera</name>
    <dbReference type="NCBI Taxonomy" id="1344416"/>
    <lineage>
        <taxon>Eukaryota</taxon>
        <taxon>Fungi</taxon>
        <taxon>Fungi incertae sedis</taxon>
        <taxon>Chytridiomycota</taxon>
        <taxon>Chytridiomycota incertae sedis</taxon>
        <taxon>Monoblepharidomycetes</taxon>
        <taxon>Monoblepharidales</taxon>
        <taxon>Gonapodyaceae</taxon>
        <taxon>Gonapodya</taxon>
    </lineage>
</organism>
<name>A0A139AKX2_GONPJ</name>
<evidence type="ECO:0000313" key="2">
    <source>
        <dbReference type="Proteomes" id="UP000070544"/>
    </source>
</evidence>
<accession>A0A139AKX2</accession>
<protein>
    <recommendedName>
        <fullName evidence="3">BED-type domain-containing protein</fullName>
    </recommendedName>
</protein>